<feature type="region of interest" description="Disordered" evidence="1">
    <location>
        <begin position="160"/>
        <end position="224"/>
    </location>
</feature>
<evidence type="ECO:0000313" key="5">
    <source>
        <dbReference type="Proteomes" id="UP001287286"/>
    </source>
</evidence>
<organism evidence="3 4">
    <name type="scientific">Purpureocillium lilacinum</name>
    <name type="common">Paecilomyces lilacinus</name>
    <dbReference type="NCBI Taxonomy" id="33203"/>
    <lineage>
        <taxon>Eukaryota</taxon>
        <taxon>Fungi</taxon>
        <taxon>Dikarya</taxon>
        <taxon>Ascomycota</taxon>
        <taxon>Pezizomycotina</taxon>
        <taxon>Sordariomycetes</taxon>
        <taxon>Hypocreomycetidae</taxon>
        <taxon>Hypocreales</taxon>
        <taxon>Ophiocordycipitaceae</taxon>
        <taxon>Purpureocillium</taxon>
    </lineage>
</organism>
<evidence type="ECO:0000313" key="2">
    <source>
        <dbReference type="EMBL" id="KAK4090155.1"/>
    </source>
</evidence>
<dbReference type="EMBL" id="LCWV01000020">
    <property type="protein sequence ID" value="PWI67199.1"/>
    <property type="molecule type" value="Genomic_DNA"/>
</dbReference>
<sequence length="255" mass="27208">MVSERAARCTGLLVALCQGREGRGGERIGLGPSTYRQAGTIGKLLVLCFGWSDGGAARRGAGECALRWFRRESAAPEEAELASGGDVLVVGWNDTDGGAVPVLYQAPGTGETGDGGVVLGVAGAAGLARSYWGGTAGNEQRFGAVQVGGRAIPRFYVQRRRRGPTKRGEMRRRRSNGRWAGGQREEATAPEVVRTWSQGKEEGTEREAWSRSPGATLFPSPEARQSVSLPATTYLRQYTDKERLTTYARTAGATT</sequence>
<feature type="compositionally biased region" description="Basic and acidic residues" evidence="1">
    <location>
        <begin position="199"/>
        <end position="209"/>
    </location>
</feature>
<protein>
    <submittedName>
        <fullName evidence="3">Uncharacterized protein</fullName>
    </submittedName>
</protein>
<gene>
    <name evidence="3" type="ORF">PCL_04361</name>
    <name evidence="2" type="ORF">Purlil1_5326</name>
</gene>
<reference evidence="2" key="3">
    <citation type="submission" date="2023-11" db="EMBL/GenBank/DDBJ databases">
        <authorList>
            <person name="Beijen E."/>
            <person name="Ohm R.A."/>
        </authorList>
    </citation>
    <scope>NUCLEOTIDE SEQUENCE</scope>
    <source>
        <strain evidence="2">CBS 150709</strain>
    </source>
</reference>
<dbReference type="Proteomes" id="UP001287286">
    <property type="component" value="Unassembled WGS sequence"/>
</dbReference>
<reference evidence="2 5" key="4">
    <citation type="journal article" date="2024" name="Microbiol. Resour. Announc.">
        <title>Genome annotations for the ascomycete fungi Trichoderma harzianum, Trichoderma aggressivum, and Purpureocillium lilacinum.</title>
        <authorList>
            <person name="Beijen E.P.W."/>
            <person name="Ohm R.A."/>
        </authorList>
    </citation>
    <scope>NUCLEOTIDE SEQUENCE [LARGE SCALE GENOMIC DNA]</scope>
    <source>
        <strain evidence="2 5">CBS 150709</strain>
    </source>
</reference>
<evidence type="ECO:0000313" key="3">
    <source>
        <dbReference type="EMBL" id="PWI67199.1"/>
    </source>
</evidence>
<name>A0A2U3DY63_PURLI</name>
<reference evidence="3" key="1">
    <citation type="submission" date="2015-05" db="EMBL/GenBank/DDBJ databases">
        <authorList>
            <person name="Wang D.B."/>
            <person name="Wang M."/>
        </authorList>
    </citation>
    <scope>NUCLEOTIDE SEQUENCE</scope>
    <source>
        <strain evidence="3">36-1</strain>
    </source>
</reference>
<comment type="caution">
    <text evidence="3">The sequence shown here is derived from an EMBL/GenBank/DDBJ whole genome shotgun (WGS) entry which is preliminary data.</text>
</comment>
<feature type="compositionally biased region" description="Basic residues" evidence="1">
    <location>
        <begin position="160"/>
        <end position="176"/>
    </location>
</feature>
<proteinExistence type="predicted"/>
<dbReference type="Proteomes" id="UP000245956">
    <property type="component" value="Unassembled WGS sequence"/>
</dbReference>
<accession>A0A2U3DY63</accession>
<dbReference type="EMBL" id="JAWRVI010000016">
    <property type="protein sequence ID" value="KAK4090155.1"/>
    <property type="molecule type" value="Genomic_DNA"/>
</dbReference>
<evidence type="ECO:0000313" key="4">
    <source>
        <dbReference type="Proteomes" id="UP000245956"/>
    </source>
</evidence>
<evidence type="ECO:0000256" key="1">
    <source>
        <dbReference type="SAM" id="MobiDB-lite"/>
    </source>
</evidence>
<keyword evidence="5" id="KW-1185">Reference proteome</keyword>
<reference evidence="3 4" key="2">
    <citation type="journal article" date="2016" name="Front. Microbiol.">
        <title>Genome and transcriptome sequences reveal the specific parasitism of the nematophagous Purpureocillium lilacinum 36-1.</title>
        <authorList>
            <person name="Xie J."/>
            <person name="Li S."/>
            <person name="Mo C."/>
            <person name="Xiao X."/>
            <person name="Peng D."/>
            <person name="Wang G."/>
            <person name="Xiao Y."/>
        </authorList>
    </citation>
    <scope>NUCLEOTIDE SEQUENCE [LARGE SCALE GENOMIC DNA]</scope>
    <source>
        <strain evidence="3 4">36-1</strain>
    </source>
</reference>
<dbReference type="AlphaFoldDB" id="A0A2U3DY63"/>